<evidence type="ECO:0000313" key="3">
    <source>
        <dbReference type="Proteomes" id="UP000293433"/>
    </source>
</evidence>
<dbReference type="PANTHER" id="PTHR42951">
    <property type="entry name" value="METALLO-BETA-LACTAMASE DOMAIN-CONTAINING"/>
    <property type="match status" value="1"/>
</dbReference>
<dbReference type="Proteomes" id="UP000293433">
    <property type="component" value="Unassembled WGS sequence"/>
</dbReference>
<organism evidence="2 3">
    <name type="scientific">Sphaerotilus mobilis</name>
    <dbReference type="NCBI Taxonomy" id="47994"/>
    <lineage>
        <taxon>Bacteria</taxon>
        <taxon>Pseudomonadati</taxon>
        <taxon>Pseudomonadota</taxon>
        <taxon>Betaproteobacteria</taxon>
        <taxon>Burkholderiales</taxon>
        <taxon>Sphaerotilaceae</taxon>
        <taxon>Sphaerotilus</taxon>
    </lineage>
</organism>
<sequence length="339" mass="36360">MSLITASTESPETFLQVLDHGITVVDTGFHRADFDAAYLVVSPEGRAAFIDTGHNAAVPRLLAALDHAGLGRDAVDWVIPTHVHLDHAGGAGLLMAHLPQARALIHPRGARHLINPLALVEGARAVYGPEEVLRTYGHILPIDAARVAESHDEMTVMLGSRALRLIDSPGHARHHHAIWDETSRGWFTGDTFGISYRDLDGAPLHAGGAPRVYIMPSSTPVQFEPDAMRSSIARMVAASPDWIYPTHYGRLGNVPALAAQILEQVDAFEQGALAWARAHPGADAAVREAAMVALMRQILLSAARRAGSPLSDDAAAERLDIDIRLNGQGLAIWLAKQAA</sequence>
<evidence type="ECO:0000313" key="2">
    <source>
        <dbReference type="EMBL" id="RZS58348.1"/>
    </source>
</evidence>
<dbReference type="SUPFAM" id="SSF56281">
    <property type="entry name" value="Metallo-hydrolase/oxidoreductase"/>
    <property type="match status" value="1"/>
</dbReference>
<dbReference type="GO" id="GO:0016787">
    <property type="term" value="F:hydrolase activity"/>
    <property type="evidence" value="ECO:0007669"/>
    <property type="project" value="UniProtKB-KW"/>
</dbReference>
<proteinExistence type="predicted"/>
<dbReference type="RefSeq" id="WP_130480503.1">
    <property type="nucleotide sequence ID" value="NZ_SGWV01000007.1"/>
</dbReference>
<keyword evidence="3" id="KW-1185">Reference proteome</keyword>
<keyword evidence="2" id="KW-0378">Hydrolase</keyword>
<dbReference type="CDD" id="cd07726">
    <property type="entry name" value="ST1585-like_MBL-fold"/>
    <property type="match status" value="1"/>
</dbReference>
<dbReference type="Pfam" id="PF00753">
    <property type="entry name" value="Lactamase_B"/>
    <property type="match status" value="1"/>
</dbReference>
<gene>
    <name evidence="2" type="ORF">EV685_0640</name>
</gene>
<accession>A0A4Q7LWC4</accession>
<dbReference type="OrthoDB" id="9784009at2"/>
<dbReference type="PANTHER" id="PTHR42951:SF22">
    <property type="entry name" value="METALLO BETA-LACTAMASE SUPERFAMILY LIPOPROTEIN"/>
    <property type="match status" value="1"/>
</dbReference>
<dbReference type="InterPro" id="IPR036866">
    <property type="entry name" value="RibonucZ/Hydroxyglut_hydro"/>
</dbReference>
<dbReference type="InterPro" id="IPR037482">
    <property type="entry name" value="ST1585_MBL-fold"/>
</dbReference>
<reference evidence="2 3" key="1">
    <citation type="submission" date="2019-02" db="EMBL/GenBank/DDBJ databases">
        <title>Genomic Encyclopedia of Type Strains, Phase IV (KMG-IV): sequencing the most valuable type-strain genomes for metagenomic binning, comparative biology and taxonomic classification.</title>
        <authorList>
            <person name="Goeker M."/>
        </authorList>
    </citation>
    <scope>NUCLEOTIDE SEQUENCE [LARGE SCALE GENOMIC DNA]</scope>
    <source>
        <strain evidence="2 3">DSM 10617</strain>
    </source>
</reference>
<dbReference type="SMART" id="SM00849">
    <property type="entry name" value="Lactamase_B"/>
    <property type="match status" value="1"/>
</dbReference>
<dbReference type="AlphaFoldDB" id="A0A4Q7LWC4"/>
<dbReference type="InterPro" id="IPR050855">
    <property type="entry name" value="NDM-1-like"/>
</dbReference>
<dbReference type="EMBL" id="SGWV01000007">
    <property type="protein sequence ID" value="RZS58348.1"/>
    <property type="molecule type" value="Genomic_DNA"/>
</dbReference>
<dbReference type="Gene3D" id="3.60.15.10">
    <property type="entry name" value="Ribonuclease Z/Hydroxyacylglutathione hydrolase-like"/>
    <property type="match status" value="1"/>
</dbReference>
<protein>
    <submittedName>
        <fullName evidence="2">Glyoxylase-like metal-dependent hydrolase (Beta-lactamase superfamily II)</fullName>
    </submittedName>
</protein>
<name>A0A4Q7LWC4_9BURK</name>
<evidence type="ECO:0000259" key="1">
    <source>
        <dbReference type="SMART" id="SM00849"/>
    </source>
</evidence>
<dbReference type="InterPro" id="IPR001279">
    <property type="entry name" value="Metallo-B-lactamas"/>
</dbReference>
<comment type="caution">
    <text evidence="2">The sequence shown here is derived from an EMBL/GenBank/DDBJ whole genome shotgun (WGS) entry which is preliminary data.</text>
</comment>
<feature type="domain" description="Metallo-beta-lactamase" evidence="1">
    <location>
        <begin position="34"/>
        <end position="247"/>
    </location>
</feature>